<sequence length="652" mass="73989">MATDRLSISTYQQRSSPRQNEIQGRRSSESWKVTPQFQERFIEMAFLLCGADGADKENMKPTVRAKEFANNPHLRLVPEINVDLINMDTVTVVIKRGKRGYGFSVTGSSPATVRRVEDGSAADQAGLHVGDAVIRINGQNVSRSIADSVAKIVRQSEKQIILDLQRDGVTNKPGNDDTVCKLLQRKPLATINEDENFEKVNQESILSSKNDLERQSLLSSEDSAMDVSHDLTHDHLIVIGEWDWQRSPKMALPSFSIFSRDLTEKERERQAAIQKLVRCEQQFVGLMQFGIQRYSNPLRHKFVSPAEHGTLFQNVEKLVSISEYHVYKLKEDSIGYADVKDPDEMFIDIVGCTYLPKLLMMSEIFEQYCNGIKNSFRLLAELKSYEEFNQFLRDPALESGQLTISGFIQKPLEHIKNLVLNLQEILSLTSLEHQDMDNLSQVIETLRNACNRINESNTRRSCSMTSLVSRSSRRSSPRSISSRSSEQSAAYTILSDSSGSSIESSVDTEVLDIQRRLVFCEHVQAFQLATATRHMIYSGELMHVDGLLCTKLFVVLMSDLLLLTRVEQDNSLLVVDYPILLHDIVEPDWTDTTTMDFTLGVESLTNATWVEPRDITLRAPSIEHKFTWKNLIEQRISSSRLQQETMNPDNIV</sequence>
<feature type="domain" description="PDZ" evidence="3">
    <location>
        <begin position="91"/>
        <end position="168"/>
    </location>
</feature>
<dbReference type="SMART" id="SM00325">
    <property type="entry name" value="RhoGEF"/>
    <property type="match status" value="1"/>
</dbReference>
<dbReference type="Gene3D" id="2.30.42.10">
    <property type="match status" value="1"/>
</dbReference>
<proteinExistence type="predicted"/>
<evidence type="ECO:0000259" key="3">
    <source>
        <dbReference type="PROSITE" id="PS50106"/>
    </source>
</evidence>
<feature type="domain" description="DH" evidence="2">
    <location>
        <begin position="268"/>
        <end position="456"/>
    </location>
</feature>
<reference evidence="4" key="1">
    <citation type="journal article" date="2023" name="Mol. Biol. Evol.">
        <title>Third-Generation Sequencing Reveals the Adaptive Role of the Epigenome in Three Deep-Sea Polychaetes.</title>
        <authorList>
            <person name="Perez M."/>
            <person name="Aroh O."/>
            <person name="Sun Y."/>
            <person name="Lan Y."/>
            <person name="Juniper S.K."/>
            <person name="Young C.R."/>
            <person name="Angers B."/>
            <person name="Qian P.Y."/>
        </authorList>
    </citation>
    <scope>NUCLEOTIDE SEQUENCE</scope>
    <source>
        <strain evidence="4">P08H-3</strain>
    </source>
</reference>
<dbReference type="InterPro" id="IPR036034">
    <property type="entry name" value="PDZ_sf"/>
</dbReference>
<dbReference type="PANTHER" id="PTHR46848:SF1">
    <property type="entry name" value="REGULATOR OF G-PROTEIN SIGNALING 3"/>
    <property type="match status" value="1"/>
</dbReference>
<dbReference type="InterPro" id="IPR011993">
    <property type="entry name" value="PH-like_dom_sf"/>
</dbReference>
<evidence type="ECO:0000256" key="1">
    <source>
        <dbReference type="SAM" id="MobiDB-lite"/>
    </source>
</evidence>
<name>A0AAD9KB76_9ANNE</name>
<dbReference type="Gene3D" id="2.30.29.30">
    <property type="entry name" value="Pleckstrin-homology domain (PH domain)/Phosphotyrosine-binding domain (PTB)"/>
    <property type="match status" value="1"/>
</dbReference>
<accession>A0AAD9KB76</accession>
<dbReference type="GO" id="GO:0005886">
    <property type="term" value="C:plasma membrane"/>
    <property type="evidence" value="ECO:0007669"/>
    <property type="project" value="TreeGrafter"/>
</dbReference>
<dbReference type="GO" id="GO:0005634">
    <property type="term" value="C:nucleus"/>
    <property type="evidence" value="ECO:0007669"/>
    <property type="project" value="TreeGrafter"/>
</dbReference>
<organism evidence="4 5">
    <name type="scientific">Paralvinella palmiformis</name>
    <dbReference type="NCBI Taxonomy" id="53620"/>
    <lineage>
        <taxon>Eukaryota</taxon>
        <taxon>Metazoa</taxon>
        <taxon>Spiralia</taxon>
        <taxon>Lophotrochozoa</taxon>
        <taxon>Annelida</taxon>
        <taxon>Polychaeta</taxon>
        <taxon>Sedentaria</taxon>
        <taxon>Canalipalpata</taxon>
        <taxon>Terebellida</taxon>
        <taxon>Terebelliformia</taxon>
        <taxon>Alvinellidae</taxon>
        <taxon>Paralvinella</taxon>
    </lineage>
</organism>
<dbReference type="InterPro" id="IPR035899">
    <property type="entry name" value="DBL_dom_sf"/>
</dbReference>
<dbReference type="Pfam" id="PF00595">
    <property type="entry name" value="PDZ"/>
    <property type="match status" value="1"/>
</dbReference>
<dbReference type="GO" id="GO:0005085">
    <property type="term" value="F:guanyl-nucleotide exchange factor activity"/>
    <property type="evidence" value="ECO:0007669"/>
    <property type="project" value="InterPro"/>
</dbReference>
<dbReference type="EMBL" id="JAODUP010000022">
    <property type="protein sequence ID" value="KAK2167897.1"/>
    <property type="molecule type" value="Genomic_DNA"/>
</dbReference>
<dbReference type="Proteomes" id="UP001208570">
    <property type="component" value="Unassembled WGS sequence"/>
</dbReference>
<evidence type="ECO:0000313" key="4">
    <source>
        <dbReference type="EMBL" id="KAK2167897.1"/>
    </source>
</evidence>
<evidence type="ECO:0000313" key="5">
    <source>
        <dbReference type="Proteomes" id="UP001208570"/>
    </source>
</evidence>
<evidence type="ECO:0000259" key="2">
    <source>
        <dbReference type="PROSITE" id="PS50010"/>
    </source>
</evidence>
<dbReference type="AlphaFoldDB" id="A0AAD9KB76"/>
<gene>
    <name evidence="4" type="ORF">LSH36_22g00005</name>
</gene>
<dbReference type="SUPFAM" id="SSF50156">
    <property type="entry name" value="PDZ domain-like"/>
    <property type="match status" value="1"/>
</dbReference>
<dbReference type="InterPro" id="IPR001478">
    <property type="entry name" value="PDZ"/>
</dbReference>
<feature type="compositionally biased region" description="Polar residues" evidence="1">
    <location>
        <begin position="1"/>
        <end position="22"/>
    </location>
</feature>
<dbReference type="PROSITE" id="PS50010">
    <property type="entry name" value="DH_2"/>
    <property type="match status" value="1"/>
</dbReference>
<dbReference type="PANTHER" id="PTHR46848">
    <property type="entry name" value="REGULATOR OF G-PROTEIN SIGNALING 3"/>
    <property type="match status" value="1"/>
</dbReference>
<dbReference type="SMART" id="SM00228">
    <property type="entry name" value="PDZ"/>
    <property type="match status" value="1"/>
</dbReference>
<protein>
    <submittedName>
        <fullName evidence="4">Uncharacterized protein</fullName>
    </submittedName>
</protein>
<dbReference type="PROSITE" id="PS50106">
    <property type="entry name" value="PDZ"/>
    <property type="match status" value="1"/>
</dbReference>
<dbReference type="SUPFAM" id="SSF48065">
    <property type="entry name" value="DBL homology domain (DH-domain)"/>
    <property type="match status" value="1"/>
</dbReference>
<feature type="region of interest" description="Disordered" evidence="1">
    <location>
        <begin position="464"/>
        <end position="484"/>
    </location>
</feature>
<comment type="caution">
    <text evidence="4">The sequence shown here is derived from an EMBL/GenBank/DDBJ whole genome shotgun (WGS) entry which is preliminary data.</text>
</comment>
<dbReference type="InterPro" id="IPR000219">
    <property type="entry name" value="DH_dom"/>
</dbReference>
<dbReference type="SUPFAM" id="SSF50729">
    <property type="entry name" value="PH domain-like"/>
    <property type="match status" value="1"/>
</dbReference>
<feature type="region of interest" description="Disordered" evidence="1">
    <location>
        <begin position="1"/>
        <end position="30"/>
    </location>
</feature>
<keyword evidence="5" id="KW-1185">Reference proteome</keyword>
<dbReference type="Pfam" id="PF00621">
    <property type="entry name" value="RhoGEF"/>
    <property type="match status" value="1"/>
</dbReference>
<dbReference type="Gene3D" id="1.20.900.10">
    <property type="entry name" value="Dbl homology (DH) domain"/>
    <property type="match status" value="1"/>
</dbReference>